<accession>D5SQL1</accession>
<dbReference type="STRING" id="521674.Plim_2650"/>
<sequence length="429" mass="48902">MCDESFSRKENNSWCDIPQKFSSEEHPIGDSQQNPMQRHGGEALSVTRLAPFTNGEKNHLPVPLICGVDTLDLGLYIEWSSNWSDLTQILDQAKEQAAGTQGVPIFGDHFLILPSGKPPSYRWHLQWPEFHLYLGRSAEPYRNTPNGYVSINAKTLWSMGISSAVNLMVRWIELLEGKVRSIKPSRCDLAVDLQLKDPLSLPFLLSHRVPQHVQHSHNMTGDSLETFYHGAKKSPIQLRIYDKGLEVLKGGTKLWFYELWNVEPETHVWRIEYQLRREILKQFGIDQLDHLIEKVGGLWQYLTEDWFSLRAQDDCNTSRRTVLPWWEVVQSCADQFGSLMNLERTLDTASADSTWYVNHVAGCLVGYAARERLLTLQDALASMSDQVRWYFDQHDFQSKLAVKSIQLGYPGSSGGTEIDTSTSGKESES</sequence>
<feature type="region of interest" description="Disordered" evidence="1">
    <location>
        <begin position="18"/>
        <end position="40"/>
    </location>
</feature>
<evidence type="ECO:0000313" key="3">
    <source>
        <dbReference type="Proteomes" id="UP000002220"/>
    </source>
</evidence>
<protein>
    <submittedName>
        <fullName evidence="2">Replication initiation factor</fullName>
    </submittedName>
</protein>
<dbReference type="eggNOG" id="ENOG502Z9BF">
    <property type="taxonomic scope" value="Bacteria"/>
</dbReference>
<dbReference type="AlphaFoldDB" id="D5SQL1"/>
<dbReference type="HOGENOM" id="CLU_639125_0_0_0"/>
<dbReference type="Proteomes" id="UP000002220">
    <property type="component" value="Chromosome"/>
</dbReference>
<dbReference type="GO" id="GO:0003743">
    <property type="term" value="F:translation initiation factor activity"/>
    <property type="evidence" value="ECO:0007669"/>
    <property type="project" value="UniProtKB-KW"/>
</dbReference>
<keyword evidence="3" id="KW-1185">Reference proteome</keyword>
<dbReference type="KEGG" id="plm:Plim_2650"/>
<proteinExistence type="predicted"/>
<reference evidence="2 3" key="1">
    <citation type="journal article" date="2010" name="Stand. Genomic Sci.">
        <title>Complete genome sequence of Planctomyces limnophilus type strain (Mu 290).</title>
        <authorList>
            <person name="Labutti K."/>
            <person name="Sikorski J."/>
            <person name="Schneider S."/>
            <person name="Nolan M."/>
            <person name="Lucas S."/>
            <person name="Glavina Del Rio T."/>
            <person name="Tice H."/>
            <person name="Cheng J.F."/>
            <person name="Goodwin L."/>
            <person name="Pitluck S."/>
            <person name="Liolios K."/>
            <person name="Ivanova N."/>
            <person name="Mavromatis K."/>
            <person name="Mikhailova N."/>
            <person name="Pati A."/>
            <person name="Chen A."/>
            <person name="Palaniappan K."/>
            <person name="Land M."/>
            <person name="Hauser L."/>
            <person name="Chang Y.J."/>
            <person name="Jeffries C.D."/>
            <person name="Tindall B.J."/>
            <person name="Rohde M."/>
            <person name="Goker M."/>
            <person name="Woyke T."/>
            <person name="Bristow J."/>
            <person name="Eisen J.A."/>
            <person name="Markowitz V."/>
            <person name="Hugenholtz P."/>
            <person name="Kyrpides N.C."/>
            <person name="Klenk H.P."/>
            <person name="Lapidus A."/>
        </authorList>
    </citation>
    <scope>NUCLEOTIDE SEQUENCE [LARGE SCALE GENOMIC DNA]</scope>
    <source>
        <strain evidence="3">ATCC 43296 / DSM 3776 / IFAM 1008 / 290</strain>
    </source>
</reference>
<keyword evidence="2" id="KW-0648">Protein biosynthesis</keyword>
<evidence type="ECO:0000256" key="1">
    <source>
        <dbReference type="SAM" id="MobiDB-lite"/>
    </source>
</evidence>
<organism evidence="2 3">
    <name type="scientific">Planctopirus limnophila (strain ATCC 43296 / DSM 3776 / IFAM 1008 / Mu 290)</name>
    <name type="common">Planctomyces limnophilus</name>
    <dbReference type="NCBI Taxonomy" id="521674"/>
    <lineage>
        <taxon>Bacteria</taxon>
        <taxon>Pseudomonadati</taxon>
        <taxon>Planctomycetota</taxon>
        <taxon>Planctomycetia</taxon>
        <taxon>Planctomycetales</taxon>
        <taxon>Planctomycetaceae</taxon>
        <taxon>Planctopirus</taxon>
    </lineage>
</organism>
<gene>
    <name evidence="2" type="ordered locus">Plim_2650</name>
</gene>
<name>D5SQL1_PLAL2</name>
<evidence type="ECO:0000313" key="2">
    <source>
        <dbReference type="EMBL" id="ADG68473.1"/>
    </source>
</evidence>
<keyword evidence="2" id="KW-0396">Initiation factor</keyword>
<dbReference type="EMBL" id="CP001744">
    <property type="protein sequence ID" value="ADG68473.1"/>
    <property type="molecule type" value="Genomic_DNA"/>
</dbReference>